<dbReference type="InterPro" id="IPR010093">
    <property type="entry name" value="SinI_DNA-bd"/>
</dbReference>
<dbReference type="RefSeq" id="WP_132672975.1">
    <property type="nucleotide sequence ID" value="NZ_SMKS01000006.1"/>
</dbReference>
<gene>
    <name evidence="1" type="ORF">E1181_06445</name>
</gene>
<dbReference type="AlphaFoldDB" id="A0A4R4W101"/>
<sequence>MTTAHFSAEGVPQRLLYPVREAMVLLALSRSTIYEQLRCGRLRSVTQGATRLIPATALTDYVELLEKEAKEDGNGEAA</sequence>
<dbReference type="EMBL" id="SMKS01000006">
    <property type="protein sequence ID" value="TDD08585.1"/>
    <property type="molecule type" value="Genomic_DNA"/>
</dbReference>
<keyword evidence="2" id="KW-1185">Reference proteome</keyword>
<dbReference type="OrthoDB" id="9806039at2"/>
<dbReference type="Proteomes" id="UP000295674">
    <property type="component" value="Unassembled WGS sequence"/>
</dbReference>
<protein>
    <submittedName>
        <fullName evidence="1">Helix-turn-helix domain-containing protein</fullName>
    </submittedName>
</protein>
<evidence type="ECO:0000313" key="1">
    <source>
        <dbReference type="EMBL" id="TDD08585.1"/>
    </source>
</evidence>
<comment type="caution">
    <text evidence="1">The sequence shown here is derived from an EMBL/GenBank/DDBJ whole genome shotgun (WGS) entry which is preliminary data.</text>
</comment>
<dbReference type="NCBIfam" id="TIGR01764">
    <property type="entry name" value="excise"/>
    <property type="match status" value="1"/>
</dbReference>
<reference evidence="1 2" key="1">
    <citation type="submission" date="2019-03" db="EMBL/GenBank/DDBJ databases">
        <title>Draft genome sequences of novel Actinobacteria.</title>
        <authorList>
            <person name="Sahin N."/>
            <person name="Ay H."/>
            <person name="Saygin H."/>
        </authorList>
    </citation>
    <scope>NUCLEOTIDE SEQUENCE [LARGE SCALE GENOMIC DNA]</scope>
    <source>
        <strain evidence="1 2">16K309</strain>
    </source>
</reference>
<accession>A0A4R4W101</accession>
<proteinExistence type="predicted"/>
<dbReference type="GO" id="GO:0003677">
    <property type="term" value="F:DNA binding"/>
    <property type="evidence" value="ECO:0007669"/>
    <property type="project" value="InterPro"/>
</dbReference>
<evidence type="ECO:0000313" key="2">
    <source>
        <dbReference type="Proteomes" id="UP000295674"/>
    </source>
</evidence>
<name>A0A4R4W101_9PSEU</name>
<organism evidence="1 2">
    <name type="scientific">Saccharopolyspora terrae</name>
    <dbReference type="NCBI Taxonomy" id="2530384"/>
    <lineage>
        <taxon>Bacteria</taxon>
        <taxon>Bacillati</taxon>
        <taxon>Actinomycetota</taxon>
        <taxon>Actinomycetes</taxon>
        <taxon>Pseudonocardiales</taxon>
        <taxon>Pseudonocardiaceae</taxon>
        <taxon>Saccharopolyspora</taxon>
    </lineage>
</organism>